<evidence type="ECO:0000259" key="2">
    <source>
        <dbReference type="PROSITE" id="PS50006"/>
    </source>
</evidence>
<name>A0A4Q2UVQ6_9BACT</name>
<keyword evidence="1" id="KW-0472">Membrane</keyword>
<dbReference type="PROSITE" id="PS50006">
    <property type="entry name" value="FHA_DOMAIN"/>
    <property type="match status" value="1"/>
</dbReference>
<dbReference type="InterPro" id="IPR050923">
    <property type="entry name" value="Cell_Proc_Reg/RNA_Proc"/>
</dbReference>
<proteinExistence type="predicted"/>
<comment type="caution">
    <text evidence="3">The sequence shown here is derived from an EMBL/GenBank/DDBJ whole genome shotgun (WGS) entry which is preliminary data.</text>
</comment>
<dbReference type="PANTHER" id="PTHR23308">
    <property type="entry name" value="NUCLEAR INHIBITOR OF PROTEIN PHOSPHATASE-1"/>
    <property type="match status" value="1"/>
</dbReference>
<dbReference type="AlphaFoldDB" id="A0A4Q2UVQ6"/>
<gene>
    <name evidence="3" type="ORF">EQG79_02405</name>
</gene>
<dbReference type="EMBL" id="SBLB01000001">
    <property type="protein sequence ID" value="RYC71019.1"/>
    <property type="molecule type" value="Genomic_DNA"/>
</dbReference>
<keyword evidence="4" id="KW-1185">Reference proteome</keyword>
<dbReference type="SUPFAM" id="SSF49879">
    <property type="entry name" value="SMAD/FHA domain"/>
    <property type="match status" value="1"/>
</dbReference>
<dbReference type="InterPro" id="IPR000253">
    <property type="entry name" value="FHA_dom"/>
</dbReference>
<accession>A0A4Q2UVQ6</accession>
<sequence>MPSLARNDSQLEQLIDDLSQLPAYTIGRRFDNQIVIANARVSGYHARLIRCTPTTFVLEDLASKNGSFVNGTRIVRKIVDSHDTIRFADAELTIPELLALRKSDPVTVEPTPPPANPEPTANPLDFTRAFADLRQVFDQYPNLRRDCRNREKMIRTGSVLLSSVVGIGAVLSTGGLAFTLLSSAGLGMLVPTLCSTLLSTDEKLELIDKEYRERYRCPNPTCRDPFGSREWELLAHQKVCRRCQAIWVR</sequence>
<reference evidence="3 4" key="1">
    <citation type="submission" date="2019-01" db="EMBL/GenBank/DDBJ databases">
        <title>Spirosoma flava sp. nov., a propanil-degrading bacterium isolated from herbicide-contaminated soil.</title>
        <authorList>
            <person name="Zhang L."/>
            <person name="Jiang J.-D."/>
        </authorList>
    </citation>
    <scope>NUCLEOTIDE SEQUENCE [LARGE SCALE GENOMIC DNA]</scope>
    <source>
        <strain evidence="3 4">TY50</strain>
    </source>
</reference>
<evidence type="ECO:0000313" key="3">
    <source>
        <dbReference type="EMBL" id="RYC71019.1"/>
    </source>
</evidence>
<organism evidence="3 4">
    <name type="scientific">Spirosoma sordidisoli</name>
    <dbReference type="NCBI Taxonomy" id="2502893"/>
    <lineage>
        <taxon>Bacteria</taxon>
        <taxon>Pseudomonadati</taxon>
        <taxon>Bacteroidota</taxon>
        <taxon>Cytophagia</taxon>
        <taxon>Cytophagales</taxon>
        <taxon>Cytophagaceae</taxon>
        <taxon>Spirosoma</taxon>
    </lineage>
</organism>
<dbReference type="Pfam" id="PF00498">
    <property type="entry name" value="FHA"/>
    <property type="match status" value="1"/>
</dbReference>
<dbReference type="RefSeq" id="WP_077923155.1">
    <property type="nucleotide sequence ID" value="NZ_SBLB01000001.1"/>
</dbReference>
<feature type="transmembrane region" description="Helical" evidence="1">
    <location>
        <begin position="153"/>
        <end position="171"/>
    </location>
</feature>
<dbReference type="CDD" id="cd00060">
    <property type="entry name" value="FHA"/>
    <property type="match status" value="1"/>
</dbReference>
<evidence type="ECO:0000313" key="4">
    <source>
        <dbReference type="Proteomes" id="UP000290407"/>
    </source>
</evidence>
<dbReference type="SMART" id="SM00240">
    <property type="entry name" value="FHA"/>
    <property type="match status" value="1"/>
</dbReference>
<keyword evidence="1" id="KW-1133">Transmembrane helix</keyword>
<feature type="domain" description="FHA" evidence="2">
    <location>
        <begin position="24"/>
        <end position="74"/>
    </location>
</feature>
<protein>
    <submittedName>
        <fullName evidence="3">FHA domain-containing protein</fullName>
    </submittedName>
</protein>
<dbReference type="InterPro" id="IPR008984">
    <property type="entry name" value="SMAD_FHA_dom_sf"/>
</dbReference>
<evidence type="ECO:0000256" key="1">
    <source>
        <dbReference type="SAM" id="Phobius"/>
    </source>
</evidence>
<dbReference type="Proteomes" id="UP000290407">
    <property type="component" value="Unassembled WGS sequence"/>
</dbReference>
<keyword evidence="1" id="KW-0812">Transmembrane</keyword>
<dbReference type="Gene3D" id="2.60.200.20">
    <property type="match status" value="1"/>
</dbReference>